<accession>D3B3J0</accession>
<comment type="caution">
    <text evidence="12">The sequence shown here is derived from an EMBL/GenBank/DDBJ whole genome shotgun (WGS) entry which is preliminary data.</text>
</comment>
<dbReference type="EMBL" id="ADBJ01000010">
    <property type="protein sequence ID" value="EFA83888.1"/>
    <property type="molecule type" value="Genomic_DNA"/>
</dbReference>
<feature type="compositionally biased region" description="Low complexity" evidence="10">
    <location>
        <begin position="239"/>
        <end position="258"/>
    </location>
</feature>
<keyword evidence="4" id="KW-0678">Repressor</keyword>
<keyword evidence="5" id="KW-0378">Hydrolase</keyword>
<protein>
    <recommendedName>
        <fullName evidence="3">histone deacetylase</fullName>
        <ecNumber evidence="3">3.5.1.98</ecNumber>
    </recommendedName>
</protein>
<evidence type="ECO:0000256" key="1">
    <source>
        <dbReference type="ARBA" id="ARBA00004123"/>
    </source>
</evidence>
<feature type="compositionally biased region" description="Polar residues" evidence="10">
    <location>
        <begin position="308"/>
        <end position="334"/>
    </location>
</feature>
<dbReference type="PANTHER" id="PTHR10625:SF5">
    <property type="entry name" value="HISTONE DEACETYLASE"/>
    <property type="match status" value="1"/>
</dbReference>
<feature type="region of interest" description="Disordered" evidence="10">
    <location>
        <begin position="98"/>
        <end position="395"/>
    </location>
</feature>
<keyword evidence="9" id="KW-0539">Nucleus</keyword>
<evidence type="ECO:0000256" key="5">
    <source>
        <dbReference type="ARBA" id="ARBA00022801"/>
    </source>
</evidence>
<evidence type="ECO:0000256" key="3">
    <source>
        <dbReference type="ARBA" id="ARBA00012111"/>
    </source>
</evidence>
<feature type="domain" description="Histone deacetylase" evidence="11">
    <location>
        <begin position="766"/>
        <end position="1106"/>
    </location>
</feature>
<keyword evidence="6" id="KW-0156">Chromatin regulator</keyword>
<evidence type="ECO:0000256" key="2">
    <source>
        <dbReference type="ARBA" id="ARBA00007738"/>
    </source>
</evidence>
<dbReference type="InterPro" id="IPR023696">
    <property type="entry name" value="Ureohydrolase_dom_sf"/>
</dbReference>
<evidence type="ECO:0000256" key="7">
    <source>
        <dbReference type="ARBA" id="ARBA00023015"/>
    </source>
</evidence>
<dbReference type="InterPro" id="IPR000286">
    <property type="entry name" value="HDACs"/>
</dbReference>
<dbReference type="InterPro" id="IPR037138">
    <property type="entry name" value="His_deacetylse_dom_sf"/>
</dbReference>
<dbReference type="OMA" id="AQRWRCK"/>
<feature type="compositionally biased region" description="Polar residues" evidence="10">
    <location>
        <begin position="361"/>
        <end position="388"/>
    </location>
</feature>
<feature type="compositionally biased region" description="Low complexity" evidence="10">
    <location>
        <begin position="335"/>
        <end position="346"/>
    </location>
</feature>
<keyword evidence="8" id="KW-0804">Transcription</keyword>
<dbReference type="STRING" id="670386.D3B3J0"/>
<keyword evidence="13" id="KW-1185">Reference proteome</keyword>
<dbReference type="PANTHER" id="PTHR10625">
    <property type="entry name" value="HISTONE DEACETYLASE HDAC1-RELATED"/>
    <property type="match status" value="1"/>
</dbReference>
<dbReference type="GO" id="GO:0000118">
    <property type="term" value="C:histone deacetylase complex"/>
    <property type="evidence" value="ECO:0007669"/>
    <property type="project" value="TreeGrafter"/>
</dbReference>
<keyword evidence="7" id="KW-0805">Transcription regulation</keyword>
<dbReference type="InterPro" id="IPR023801">
    <property type="entry name" value="His_deacetylse_dom"/>
</dbReference>
<dbReference type="FunCoup" id="D3B3J0">
    <property type="interactions" value="524"/>
</dbReference>
<feature type="compositionally biased region" description="Polar residues" evidence="10">
    <location>
        <begin position="138"/>
        <end position="161"/>
    </location>
</feature>
<dbReference type="PRINTS" id="PR01270">
    <property type="entry name" value="HDASUPER"/>
</dbReference>
<name>D3B3J0_HETP5</name>
<evidence type="ECO:0000256" key="10">
    <source>
        <dbReference type="SAM" id="MobiDB-lite"/>
    </source>
</evidence>
<dbReference type="GO" id="GO:0141221">
    <property type="term" value="F:histone deacetylase activity, hydrolytic mechanism"/>
    <property type="evidence" value="ECO:0007669"/>
    <property type="project" value="UniProtKB-EC"/>
</dbReference>
<dbReference type="Pfam" id="PF00850">
    <property type="entry name" value="Hist_deacetyl"/>
    <property type="match status" value="1"/>
</dbReference>
<feature type="compositionally biased region" description="Low complexity" evidence="10">
    <location>
        <begin position="198"/>
        <end position="227"/>
    </location>
</feature>
<dbReference type="Gene3D" id="3.40.800.20">
    <property type="entry name" value="Histone deacetylase domain"/>
    <property type="match status" value="1"/>
</dbReference>
<gene>
    <name evidence="12" type="ORF">PPL_02958</name>
</gene>
<evidence type="ECO:0000313" key="13">
    <source>
        <dbReference type="Proteomes" id="UP000001396"/>
    </source>
</evidence>
<evidence type="ECO:0000259" key="11">
    <source>
        <dbReference type="Pfam" id="PF00850"/>
    </source>
</evidence>
<dbReference type="GO" id="GO:0040029">
    <property type="term" value="P:epigenetic regulation of gene expression"/>
    <property type="evidence" value="ECO:0007669"/>
    <property type="project" value="TreeGrafter"/>
</dbReference>
<dbReference type="SUPFAM" id="SSF52768">
    <property type="entry name" value="Arginase/deacetylase"/>
    <property type="match status" value="1"/>
</dbReference>
<organism evidence="12 13">
    <name type="scientific">Heterostelium pallidum (strain ATCC 26659 / Pp 5 / PN500)</name>
    <name type="common">Cellular slime mold</name>
    <name type="synonym">Polysphondylium pallidum</name>
    <dbReference type="NCBI Taxonomy" id="670386"/>
    <lineage>
        <taxon>Eukaryota</taxon>
        <taxon>Amoebozoa</taxon>
        <taxon>Evosea</taxon>
        <taxon>Eumycetozoa</taxon>
        <taxon>Dictyostelia</taxon>
        <taxon>Acytosteliales</taxon>
        <taxon>Acytosteliaceae</taxon>
        <taxon>Heterostelium</taxon>
    </lineage>
</organism>
<comment type="subcellular location">
    <subcellularLocation>
        <location evidence="1">Nucleus</location>
    </subcellularLocation>
</comment>
<evidence type="ECO:0000256" key="6">
    <source>
        <dbReference type="ARBA" id="ARBA00022853"/>
    </source>
</evidence>
<reference evidence="12 13" key="1">
    <citation type="journal article" date="2011" name="Genome Res.">
        <title>Phylogeny-wide analysis of social amoeba genomes highlights ancient origins for complex intercellular communication.</title>
        <authorList>
            <person name="Heidel A.J."/>
            <person name="Lawal H.M."/>
            <person name="Felder M."/>
            <person name="Schilde C."/>
            <person name="Helps N.R."/>
            <person name="Tunggal B."/>
            <person name="Rivero F."/>
            <person name="John U."/>
            <person name="Schleicher M."/>
            <person name="Eichinger L."/>
            <person name="Platzer M."/>
            <person name="Noegel A.A."/>
            <person name="Schaap P."/>
            <person name="Gloeckner G."/>
        </authorList>
    </citation>
    <scope>NUCLEOTIDE SEQUENCE [LARGE SCALE GENOMIC DNA]</scope>
    <source>
        <strain evidence="13">ATCC 26659 / Pp 5 / PN500</strain>
    </source>
</reference>
<dbReference type="GeneID" id="31358481"/>
<dbReference type="Proteomes" id="UP000001396">
    <property type="component" value="Unassembled WGS sequence"/>
</dbReference>
<dbReference type="AlphaFoldDB" id="D3B3J0"/>
<evidence type="ECO:0000256" key="8">
    <source>
        <dbReference type="ARBA" id="ARBA00023163"/>
    </source>
</evidence>
<dbReference type="CDD" id="cd11599">
    <property type="entry name" value="HDAC_classII_2"/>
    <property type="match status" value="1"/>
</dbReference>
<feature type="compositionally biased region" description="Low complexity" evidence="10">
    <location>
        <begin position="266"/>
        <end position="307"/>
    </location>
</feature>
<evidence type="ECO:0000256" key="4">
    <source>
        <dbReference type="ARBA" id="ARBA00022491"/>
    </source>
</evidence>
<feature type="compositionally biased region" description="Low complexity" evidence="10">
    <location>
        <begin position="111"/>
        <end position="131"/>
    </location>
</feature>
<evidence type="ECO:0000256" key="9">
    <source>
        <dbReference type="ARBA" id="ARBA00023242"/>
    </source>
</evidence>
<evidence type="ECO:0000313" key="12">
    <source>
        <dbReference type="EMBL" id="EFA83888.1"/>
    </source>
</evidence>
<feature type="compositionally biased region" description="Polar residues" evidence="10">
    <location>
        <begin position="186"/>
        <end position="196"/>
    </location>
</feature>
<dbReference type="RefSeq" id="XP_020436005.1">
    <property type="nucleotide sequence ID" value="XM_020573933.1"/>
</dbReference>
<dbReference type="EC" id="3.5.1.98" evidence="3"/>
<proteinExistence type="inferred from homology"/>
<comment type="similarity">
    <text evidence="2">Belongs to the histone deacetylase family. HD type 2 subfamily.</text>
</comment>
<dbReference type="InParanoid" id="D3B3J0"/>
<sequence>MGDPQRGQMPEKPPCCASAARGHCTGHCPRIEDVLYSQRKGKTNKGAQRWRCKACGTKWTSKGIIIPPVVPDTIVNSIGYGSGPEEISLDLSARTTRPYKKSRMSEGGIISTSPSPFPSLFNSNSPNGSPISSPPSPTQMISTVPSNSRSLMPSNNSNISGSYVPILPTQASSNHPSQQQQQQQQMTGLRTSQSGTRGLLSNNNNSGNSNNMSGMLSNLKTNNNNNNGYPSYLPNINKSSNLANNQSINNSNHSNINSMGGPTKPVVVGPSQSGSSSGRQLSYSSSQIQQLSQSGNPQSSQRQTTSTITNNRLAVSKSSPTGTNSPNNPSKLFMQSTPYQPQSSSSLRMSPTNPIPKVPSIYQNSMREMSQSPTTFAGNLSNGSDSPTNNINNNNTPLLFQEPMNWNVTSQFGTINSSHKNNIQNASYVPAHNIIECLKRITHSVAIFSHEIAPDNRLKLNNYLLLLSVPSADAQFNIPASRKILASIDLPLFQIAKSYQALYQRISHHHAAMEDNLLSVGETYFDDNEIMNLISFSDTYQPIEELYESVVQDVQQHREVLLNKKESLESSLTDPNLIGGLNVLSTPENNAHLEQTRNDTAKILDSFAPLESALSNIESRLRAINKELSLVNKILTMLEVLYYVHIQSWKPIIEKHQRLVQNYLVDIIHQSLVNADKMAFSYSLLKSNGGKRSIGGGNPHENSENDQFIVEANANPFVNKLTEILDKYESSKQSISPSSSSIVPKDRKILAVYHSECMDHVVPEDHPESPKRLNAVIKAINEYAKQTDRLVIKDDPEEISDKWILTVHSPDYLRQLDEFTEKLEPNEIRPLNVNDGATQAGAGIQFTPASDGEDGDTFISKNSLKAAKRAAGATLAAVDQVLKGVVSSAFVAARPPGHHAGREGLTSGTTSQGFCLLNNVAIAAKYAQLRYGVEKIAIVDFDVHHGNGTEEILAGDPGFQFLSIHMFEEGFYPGSGGGGSHGVILPNGETPEPLESEPNVGPPVNNIVNIPMDPKSSAGSFIKAFSIIIEKLNEYQPELLLISCGFDAHIDDHLASLCLHEENYIEITKKLRQVADQWCRGRLISVLEGGYNITALRQCTIAHLMALTED</sequence>